<sequence length="392" mass="42562">MRVWLLTVTVVLASNTLAQVATPGTPDAATCSQIVAPTRPLSPALKTTLLGTFTAYEGNLVRLLSSPKASTVDQQKVTATRREVEGYTTRLLQTIGWPYDPDVQRALEVTLNDPVHLWCAGQAALKVGTAPETAARMIDRALLNLTGVQRYGTVLFTVGRHLKPGDLEDPTGVDARRAGLGLPPLAQAVAAAEAALPPRPAPPGLSRPVVLREVCRPFTTERALNMPLTPERIDSLIDEAAAWVEQDQASRLGRSGARDMDAVDADTTAWLKAVLRESGWPSANRSDVTLASDAWLLAQHADRTPTVQACVLDLITQQRSTPQEAQNYAYLTDRVRIGSGRAQVYGTQVQYDSVQNRASPSRLEDPAGVDQRRAAVGLEPLADYLKRFEHRR</sequence>
<proteinExistence type="predicted"/>
<dbReference type="RefSeq" id="WP_189058095.1">
    <property type="nucleotide sequence ID" value="NZ_BMOR01000016.1"/>
</dbReference>
<protein>
    <submittedName>
        <fullName evidence="2">Uncharacterized protein</fullName>
    </submittedName>
</protein>
<dbReference type="EMBL" id="BMOR01000016">
    <property type="protein sequence ID" value="GGN42703.1"/>
    <property type="molecule type" value="Genomic_DNA"/>
</dbReference>
<evidence type="ECO:0000256" key="1">
    <source>
        <dbReference type="SAM" id="SignalP"/>
    </source>
</evidence>
<reference evidence="3" key="1">
    <citation type="journal article" date="2019" name="Int. J. Syst. Evol. Microbiol.">
        <title>The Global Catalogue of Microorganisms (GCM) 10K type strain sequencing project: providing services to taxonomists for standard genome sequencing and annotation.</title>
        <authorList>
            <consortium name="The Broad Institute Genomics Platform"/>
            <consortium name="The Broad Institute Genome Sequencing Center for Infectious Disease"/>
            <person name="Wu L."/>
            <person name="Ma J."/>
        </authorList>
    </citation>
    <scope>NUCLEOTIDE SEQUENCE [LARGE SCALE GENOMIC DNA]</scope>
    <source>
        <strain evidence="3">JCM 16918</strain>
    </source>
</reference>
<evidence type="ECO:0000313" key="2">
    <source>
        <dbReference type="EMBL" id="GGN42703.1"/>
    </source>
</evidence>
<keyword evidence="3" id="KW-1185">Reference proteome</keyword>
<accession>A0ABQ2JCU3</accession>
<name>A0ABQ2JCU3_9DEIO</name>
<dbReference type="Proteomes" id="UP000645517">
    <property type="component" value="Unassembled WGS sequence"/>
</dbReference>
<keyword evidence="1" id="KW-0732">Signal</keyword>
<feature type="signal peptide" evidence="1">
    <location>
        <begin position="1"/>
        <end position="20"/>
    </location>
</feature>
<dbReference type="Pfam" id="PF20329">
    <property type="entry name" value="DUF6624"/>
    <property type="match status" value="1"/>
</dbReference>
<evidence type="ECO:0000313" key="3">
    <source>
        <dbReference type="Proteomes" id="UP000645517"/>
    </source>
</evidence>
<gene>
    <name evidence="2" type="ORF">GCM10010842_29390</name>
</gene>
<comment type="caution">
    <text evidence="2">The sequence shown here is derived from an EMBL/GenBank/DDBJ whole genome shotgun (WGS) entry which is preliminary data.</text>
</comment>
<dbReference type="InterPro" id="IPR046732">
    <property type="entry name" value="DUF6624"/>
</dbReference>
<feature type="chain" id="PRO_5045988593" evidence="1">
    <location>
        <begin position="21"/>
        <end position="392"/>
    </location>
</feature>
<organism evidence="2 3">
    <name type="scientific">Deinococcus daejeonensis</name>
    <dbReference type="NCBI Taxonomy" id="1007098"/>
    <lineage>
        <taxon>Bacteria</taxon>
        <taxon>Thermotogati</taxon>
        <taxon>Deinococcota</taxon>
        <taxon>Deinococci</taxon>
        <taxon>Deinococcales</taxon>
        <taxon>Deinococcaceae</taxon>
        <taxon>Deinococcus</taxon>
    </lineage>
</organism>